<dbReference type="SUPFAM" id="SSF56436">
    <property type="entry name" value="C-type lectin-like"/>
    <property type="match status" value="1"/>
</dbReference>
<dbReference type="AlphaFoldDB" id="A0AAD3DXU6"/>
<feature type="compositionally biased region" description="Basic residues" evidence="1">
    <location>
        <begin position="299"/>
        <end position="338"/>
    </location>
</feature>
<feature type="chain" id="PRO_5042021783" evidence="2">
    <location>
        <begin position="26"/>
        <end position="338"/>
    </location>
</feature>
<sequence length="338" mass="37720">MGSIRSTLLSTAVAWLLAVVSPAYACMDRCSNTQYNPVCSKGHMWFNSCYMKCQSPDVTVYEKCPSTPAPPPSPLAPAVPSCNPYTSRYKNVSRYNPRDCRTYTLYDVDAICMPNWGAAKEYCSRQGLELAPWDKDASFGVLQSLCKDSRFTCWAGGRAPEDLCPVMSQEGDMHFQGCDQPVRFVCRTKDGECTPSPSPPSPRTSSSKPPSPRPRPPSPSPPSPKTPSPLPPSPSPPSPKPPSPLPPSPSPPFISRRHPCLHRLPRPLLSRRHPSLLHPSPRHLSRRLPPNPVINPLRPSRRRPPHPLLNRRHPCRHRLPHPLLSRRRPSHRRLPTLS</sequence>
<comment type="caution">
    <text evidence="3">The sequence shown here is derived from an EMBL/GenBank/DDBJ whole genome shotgun (WGS) entry which is preliminary data.</text>
</comment>
<evidence type="ECO:0000256" key="1">
    <source>
        <dbReference type="SAM" id="MobiDB-lite"/>
    </source>
</evidence>
<accession>A0AAD3DXU6</accession>
<feature type="compositionally biased region" description="Basic residues" evidence="1">
    <location>
        <begin position="255"/>
        <end position="286"/>
    </location>
</feature>
<gene>
    <name evidence="3" type="ORF">Agub_g9544</name>
</gene>
<organism evidence="3 4">
    <name type="scientific">Astrephomene gubernaculifera</name>
    <dbReference type="NCBI Taxonomy" id="47775"/>
    <lineage>
        <taxon>Eukaryota</taxon>
        <taxon>Viridiplantae</taxon>
        <taxon>Chlorophyta</taxon>
        <taxon>core chlorophytes</taxon>
        <taxon>Chlorophyceae</taxon>
        <taxon>CS clade</taxon>
        <taxon>Chlamydomonadales</taxon>
        <taxon>Astrephomenaceae</taxon>
        <taxon>Astrephomene</taxon>
    </lineage>
</organism>
<name>A0AAD3DXU6_9CHLO</name>
<reference evidence="3 4" key="1">
    <citation type="journal article" date="2021" name="Sci. Rep.">
        <title>Genome sequencing of the multicellular alga Astrephomene provides insights into convergent evolution of germ-soma differentiation.</title>
        <authorList>
            <person name="Yamashita S."/>
            <person name="Yamamoto K."/>
            <person name="Matsuzaki R."/>
            <person name="Suzuki S."/>
            <person name="Yamaguchi H."/>
            <person name="Hirooka S."/>
            <person name="Minakuchi Y."/>
            <person name="Miyagishima S."/>
            <person name="Kawachi M."/>
            <person name="Toyoda A."/>
            <person name="Nozaki H."/>
        </authorList>
    </citation>
    <scope>NUCLEOTIDE SEQUENCE [LARGE SCALE GENOMIC DNA]</scope>
    <source>
        <strain evidence="3 4">NIES-4017</strain>
    </source>
</reference>
<feature type="compositionally biased region" description="Pro residues" evidence="1">
    <location>
        <begin position="209"/>
        <end position="252"/>
    </location>
</feature>
<protein>
    <submittedName>
        <fullName evidence="3">Uncharacterized protein</fullName>
    </submittedName>
</protein>
<dbReference type="InterPro" id="IPR016187">
    <property type="entry name" value="CTDL_fold"/>
</dbReference>
<evidence type="ECO:0000313" key="4">
    <source>
        <dbReference type="Proteomes" id="UP001054857"/>
    </source>
</evidence>
<dbReference type="EMBL" id="BMAR01000019">
    <property type="protein sequence ID" value="GFR47776.1"/>
    <property type="molecule type" value="Genomic_DNA"/>
</dbReference>
<evidence type="ECO:0000256" key="2">
    <source>
        <dbReference type="SAM" id="SignalP"/>
    </source>
</evidence>
<keyword evidence="4" id="KW-1185">Reference proteome</keyword>
<keyword evidence="2" id="KW-0732">Signal</keyword>
<proteinExistence type="predicted"/>
<feature type="region of interest" description="Disordered" evidence="1">
    <location>
        <begin position="191"/>
        <end position="338"/>
    </location>
</feature>
<feature type="signal peptide" evidence="2">
    <location>
        <begin position="1"/>
        <end position="25"/>
    </location>
</feature>
<dbReference type="Proteomes" id="UP001054857">
    <property type="component" value="Unassembled WGS sequence"/>
</dbReference>
<evidence type="ECO:0000313" key="3">
    <source>
        <dbReference type="EMBL" id="GFR47776.1"/>
    </source>
</evidence>